<dbReference type="GO" id="GO:0071972">
    <property type="term" value="F:peptidoglycan L,D-transpeptidase activity"/>
    <property type="evidence" value="ECO:0007669"/>
    <property type="project" value="TreeGrafter"/>
</dbReference>
<dbReference type="RefSeq" id="WP_037287545.1">
    <property type="nucleotide sequence ID" value="NZ_JEOB01000002.1"/>
</dbReference>
<dbReference type="PANTHER" id="PTHR30582:SF33">
    <property type="entry name" value="EXPORTED PROTEIN"/>
    <property type="match status" value="1"/>
</dbReference>
<dbReference type="Gene3D" id="3.10.20.800">
    <property type="match status" value="1"/>
</dbReference>
<dbReference type="InterPro" id="IPR038054">
    <property type="entry name" value="LD_TPept-like_central_sf"/>
</dbReference>
<evidence type="ECO:0000313" key="9">
    <source>
        <dbReference type="EMBL" id="EXM40021.1"/>
    </source>
</evidence>
<keyword evidence="7" id="KW-1133">Transmembrane helix</keyword>
<keyword evidence="2" id="KW-0808">Transferase</keyword>
<feature type="active site" description="Nucleophile" evidence="6">
    <location>
        <position position="475"/>
    </location>
</feature>
<keyword evidence="7" id="KW-0472">Membrane</keyword>
<name>A0A011VXQ3_RUMAL</name>
<evidence type="ECO:0000256" key="3">
    <source>
        <dbReference type="ARBA" id="ARBA00022960"/>
    </source>
</evidence>
<proteinExistence type="predicted"/>
<dbReference type="OrthoDB" id="3176960at2"/>
<dbReference type="PROSITE" id="PS52029">
    <property type="entry name" value="LD_TPASE"/>
    <property type="match status" value="1"/>
</dbReference>
<dbReference type="AlphaFoldDB" id="A0A011VXQ3"/>
<evidence type="ECO:0000313" key="10">
    <source>
        <dbReference type="Proteomes" id="UP000021369"/>
    </source>
</evidence>
<evidence type="ECO:0000256" key="7">
    <source>
        <dbReference type="SAM" id="Phobius"/>
    </source>
</evidence>
<dbReference type="InterPro" id="IPR038063">
    <property type="entry name" value="Transpep_catalytic_dom"/>
</dbReference>
<keyword evidence="7" id="KW-0812">Transmembrane</keyword>
<dbReference type="PANTHER" id="PTHR30582">
    <property type="entry name" value="L,D-TRANSPEPTIDASE"/>
    <property type="match status" value="1"/>
</dbReference>
<evidence type="ECO:0000256" key="2">
    <source>
        <dbReference type="ARBA" id="ARBA00022679"/>
    </source>
</evidence>
<keyword evidence="4 6" id="KW-0573">Peptidoglycan synthesis</keyword>
<evidence type="ECO:0000256" key="1">
    <source>
        <dbReference type="ARBA" id="ARBA00004752"/>
    </source>
</evidence>
<dbReference type="EMBL" id="JEOB01000002">
    <property type="protein sequence ID" value="EXM40021.1"/>
    <property type="molecule type" value="Genomic_DNA"/>
</dbReference>
<accession>A0A011VXQ3</accession>
<evidence type="ECO:0000256" key="5">
    <source>
        <dbReference type="ARBA" id="ARBA00023316"/>
    </source>
</evidence>
<dbReference type="GO" id="GO:0018104">
    <property type="term" value="P:peptidoglycan-protein cross-linking"/>
    <property type="evidence" value="ECO:0007669"/>
    <property type="project" value="TreeGrafter"/>
</dbReference>
<dbReference type="GO" id="GO:0016740">
    <property type="term" value="F:transferase activity"/>
    <property type="evidence" value="ECO:0007669"/>
    <property type="project" value="UniProtKB-KW"/>
</dbReference>
<feature type="active site" description="Proton donor/acceptor" evidence="6">
    <location>
        <position position="453"/>
    </location>
</feature>
<comment type="pathway">
    <text evidence="1 6">Cell wall biogenesis; peptidoglycan biosynthesis.</text>
</comment>
<dbReference type="CDD" id="cd16913">
    <property type="entry name" value="YkuD_like"/>
    <property type="match status" value="1"/>
</dbReference>
<dbReference type="Gene3D" id="2.40.440.10">
    <property type="entry name" value="L,D-transpeptidase catalytic domain-like"/>
    <property type="match status" value="1"/>
</dbReference>
<sequence length="501" mass="56568">MGADAAGYGKKLSSAVSRKRGRKKVKNQTTLICGTAMIALLAAVGISYGAGRVYYRNRFLADTFINGVDVSGKTYEQAVKELKADNIPKEFKVTTIDGKEVDISPADFDYTRSAKDEIKKLYDKVNHGAWFSGYAGRTDYNYTDESTYDNNKLKELLNEQDWGNVETQDASLELTDDGYVIKDEVQGNKVTNMDKLEEAVIDALDKGEFEVKLASGTGCYDIPQITADNFKDQCEALNKVFNISITYDFDYTTETITGKTLLDLIDMDDMGNYVVDRKAVEKYVNGLAKKYDTLKKTRTFKSTLQGKVKVEPSDDGRYGWWIWKDATVEQLENLIEEGKSVESIDPIYFSDGSYEYTGVESARTAKDDIGNTYIEIDLTNQHMWYYKKGKKKYECDIVSGQTTSMARTTLEGVYKLWSKETNKRMKDRNADGEEWDTTCNYWNNVSLCGIGMHDSTWRGGAFGGTIYQWNGSHGCINMPYEGAEYVYENVPLGTPVVMFYD</sequence>
<dbReference type="Pfam" id="PF12229">
    <property type="entry name" value="PG_binding_4"/>
    <property type="match status" value="2"/>
</dbReference>
<keyword evidence="5 6" id="KW-0961">Cell wall biogenesis/degradation</keyword>
<keyword evidence="3 6" id="KW-0133">Cell shape</keyword>
<dbReference type="PATRIC" id="fig|1341156.4.peg.1342"/>
<dbReference type="InterPro" id="IPR050979">
    <property type="entry name" value="LD-transpeptidase"/>
</dbReference>
<gene>
    <name evidence="9" type="ORF">RASY3_10200</name>
</gene>
<dbReference type="GO" id="GO:0071555">
    <property type="term" value="P:cell wall organization"/>
    <property type="evidence" value="ECO:0007669"/>
    <property type="project" value="UniProtKB-UniRule"/>
</dbReference>
<dbReference type="UniPathway" id="UPA00219"/>
<dbReference type="InterPro" id="IPR005490">
    <property type="entry name" value="LD_TPept_cat_dom"/>
</dbReference>
<feature type="transmembrane region" description="Helical" evidence="7">
    <location>
        <begin position="29"/>
        <end position="50"/>
    </location>
</feature>
<organism evidence="9 10">
    <name type="scientific">Ruminococcus albus SY3</name>
    <dbReference type="NCBI Taxonomy" id="1341156"/>
    <lineage>
        <taxon>Bacteria</taxon>
        <taxon>Bacillati</taxon>
        <taxon>Bacillota</taxon>
        <taxon>Clostridia</taxon>
        <taxon>Eubacteriales</taxon>
        <taxon>Oscillospiraceae</taxon>
        <taxon>Ruminococcus</taxon>
    </lineage>
</organism>
<dbReference type="InterPro" id="IPR022029">
    <property type="entry name" value="YoaR-like_PG-bd"/>
</dbReference>
<feature type="domain" description="L,D-TPase catalytic" evidence="8">
    <location>
        <begin position="372"/>
        <end position="499"/>
    </location>
</feature>
<dbReference type="SUPFAM" id="SSF141523">
    <property type="entry name" value="L,D-transpeptidase catalytic domain-like"/>
    <property type="match status" value="1"/>
</dbReference>
<protein>
    <recommendedName>
        <fullName evidence="8">L,D-TPase catalytic domain-containing protein</fullName>
    </recommendedName>
</protein>
<keyword evidence="10" id="KW-1185">Reference proteome</keyword>
<reference evidence="9 10" key="1">
    <citation type="submission" date="2013-06" db="EMBL/GenBank/DDBJ databases">
        <title>Rumen cellulosomics: divergent fiber-degrading strategies revealed by comparative genome-wide analysis of six Ruminococcal strains.</title>
        <authorList>
            <person name="Dassa B."/>
            <person name="Borovok I."/>
            <person name="Lamed R."/>
            <person name="Flint H."/>
            <person name="Yeoman C.J."/>
            <person name="White B."/>
            <person name="Bayer E.A."/>
        </authorList>
    </citation>
    <scope>NUCLEOTIDE SEQUENCE [LARGE SCALE GENOMIC DNA]</scope>
    <source>
        <strain evidence="9 10">SY3</strain>
    </source>
</reference>
<dbReference type="SUPFAM" id="SSF143985">
    <property type="entry name" value="L,D-transpeptidase pre-catalytic domain-like"/>
    <property type="match status" value="1"/>
</dbReference>
<dbReference type="GO" id="GO:0008360">
    <property type="term" value="P:regulation of cell shape"/>
    <property type="evidence" value="ECO:0007669"/>
    <property type="project" value="UniProtKB-UniRule"/>
</dbReference>
<dbReference type="Pfam" id="PF03734">
    <property type="entry name" value="YkuD"/>
    <property type="match status" value="1"/>
</dbReference>
<dbReference type="GO" id="GO:0005576">
    <property type="term" value="C:extracellular region"/>
    <property type="evidence" value="ECO:0007669"/>
    <property type="project" value="TreeGrafter"/>
</dbReference>
<evidence type="ECO:0000256" key="6">
    <source>
        <dbReference type="PROSITE-ProRule" id="PRU01373"/>
    </source>
</evidence>
<comment type="caution">
    <text evidence="9">The sequence shown here is derived from an EMBL/GenBank/DDBJ whole genome shotgun (WGS) entry which is preliminary data.</text>
</comment>
<evidence type="ECO:0000259" key="8">
    <source>
        <dbReference type="PROSITE" id="PS52029"/>
    </source>
</evidence>
<evidence type="ECO:0000256" key="4">
    <source>
        <dbReference type="ARBA" id="ARBA00022984"/>
    </source>
</evidence>
<dbReference type="Proteomes" id="UP000021369">
    <property type="component" value="Unassembled WGS sequence"/>
</dbReference>